<keyword evidence="5" id="KW-1185">Reference proteome</keyword>
<dbReference type="GO" id="GO:0035925">
    <property type="term" value="F:mRNA 3'-UTR AU-rich region binding"/>
    <property type="evidence" value="ECO:0007669"/>
    <property type="project" value="TreeGrafter"/>
</dbReference>
<dbReference type="InterPro" id="IPR047618">
    <property type="entry name" value="QOR-like"/>
</dbReference>
<dbReference type="Pfam" id="PF00107">
    <property type="entry name" value="ADH_zinc_N"/>
    <property type="match status" value="1"/>
</dbReference>
<dbReference type="EMBL" id="SADE01000001">
    <property type="protein sequence ID" value="RVU38837.1"/>
    <property type="molecule type" value="Genomic_DNA"/>
</dbReference>
<dbReference type="InterPro" id="IPR002364">
    <property type="entry name" value="Quin_OxRdtase/zeta-crystal_CS"/>
</dbReference>
<keyword evidence="1" id="KW-0521">NADP</keyword>
<accession>A0A437QWD1</accession>
<protein>
    <submittedName>
        <fullName evidence="4">Quinone oxidoreductase</fullName>
    </submittedName>
</protein>
<reference evidence="5" key="1">
    <citation type="submission" date="2019-01" db="EMBL/GenBank/DDBJ databases">
        <title>Gri0909 isolated from a small marine red alga.</title>
        <authorList>
            <person name="Kim J."/>
            <person name="Jeong S.E."/>
            <person name="Jeon C.O."/>
        </authorList>
    </citation>
    <scope>NUCLEOTIDE SEQUENCE [LARGE SCALE GENOMIC DNA]</scope>
    <source>
        <strain evidence="5">Gri0909</strain>
    </source>
</reference>
<dbReference type="GO" id="GO:0008270">
    <property type="term" value="F:zinc ion binding"/>
    <property type="evidence" value="ECO:0007669"/>
    <property type="project" value="InterPro"/>
</dbReference>
<organism evidence="4 5">
    <name type="scientific">Hwanghaeella grinnelliae</name>
    <dbReference type="NCBI Taxonomy" id="2500179"/>
    <lineage>
        <taxon>Bacteria</taxon>
        <taxon>Pseudomonadati</taxon>
        <taxon>Pseudomonadota</taxon>
        <taxon>Alphaproteobacteria</taxon>
        <taxon>Rhodospirillales</taxon>
        <taxon>Rhodospirillaceae</taxon>
        <taxon>Hwanghaeella</taxon>
    </lineage>
</organism>
<dbReference type="AlphaFoldDB" id="A0A437QWD1"/>
<dbReference type="FunFam" id="3.40.50.720:FF:000053">
    <property type="entry name" value="Quinone oxidoreductase 1"/>
    <property type="match status" value="1"/>
</dbReference>
<dbReference type="Gene3D" id="3.90.180.10">
    <property type="entry name" value="Medium-chain alcohol dehydrogenases, catalytic domain"/>
    <property type="match status" value="1"/>
</dbReference>
<name>A0A437QWD1_9PROT</name>
<evidence type="ECO:0000313" key="4">
    <source>
        <dbReference type="EMBL" id="RVU38837.1"/>
    </source>
</evidence>
<dbReference type="Pfam" id="PF08240">
    <property type="entry name" value="ADH_N"/>
    <property type="match status" value="1"/>
</dbReference>
<dbReference type="SUPFAM" id="SSF50129">
    <property type="entry name" value="GroES-like"/>
    <property type="match status" value="1"/>
</dbReference>
<dbReference type="CDD" id="cd05286">
    <property type="entry name" value="QOR2"/>
    <property type="match status" value="1"/>
</dbReference>
<comment type="caution">
    <text evidence="4">The sequence shown here is derived from an EMBL/GenBank/DDBJ whole genome shotgun (WGS) entry which is preliminary data.</text>
</comment>
<dbReference type="PANTHER" id="PTHR48106:SF13">
    <property type="entry name" value="QUINONE OXIDOREDUCTASE-RELATED"/>
    <property type="match status" value="1"/>
</dbReference>
<proteinExistence type="predicted"/>
<dbReference type="GO" id="GO:0003960">
    <property type="term" value="F:quinone reductase (NADPH) activity"/>
    <property type="evidence" value="ECO:0007669"/>
    <property type="project" value="InterPro"/>
</dbReference>
<dbReference type="SUPFAM" id="SSF51735">
    <property type="entry name" value="NAD(P)-binding Rossmann-fold domains"/>
    <property type="match status" value="1"/>
</dbReference>
<dbReference type="InterPro" id="IPR013149">
    <property type="entry name" value="ADH-like_C"/>
</dbReference>
<evidence type="ECO:0000259" key="3">
    <source>
        <dbReference type="SMART" id="SM00829"/>
    </source>
</evidence>
<dbReference type="GO" id="GO:0005829">
    <property type="term" value="C:cytosol"/>
    <property type="evidence" value="ECO:0007669"/>
    <property type="project" value="TreeGrafter"/>
</dbReference>
<dbReference type="GO" id="GO:0070402">
    <property type="term" value="F:NADPH binding"/>
    <property type="evidence" value="ECO:0007669"/>
    <property type="project" value="TreeGrafter"/>
</dbReference>
<evidence type="ECO:0000256" key="2">
    <source>
        <dbReference type="ARBA" id="ARBA00023002"/>
    </source>
</evidence>
<keyword evidence="2" id="KW-0560">Oxidoreductase</keyword>
<evidence type="ECO:0000256" key="1">
    <source>
        <dbReference type="ARBA" id="ARBA00022857"/>
    </source>
</evidence>
<dbReference type="InterPro" id="IPR013154">
    <property type="entry name" value="ADH-like_N"/>
</dbReference>
<gene>
    <name evidence="4" type="ORF">EOI86_06105</name>
</gene>
<dbReference type="InterPro" id="IPR036291">
    <property type="entry name" value="NAD(P)-bd_dom_sf"/>
</dbReference>
<dbReference type="SMART" id="SM00829">
    <property type="entry name" value="PKS_ER"/>
    <property type="match status" value="1"/>
</dbReference>
<feature type="domain" description="Enoyl reductase (ER)" evidence="3">
    <location>
        <begin position="11"/>
        <end position="321"/>
    </location>
</feature>
<dbReference type="Proteomes" id="UP000287447">
    <property type="component" value="Unassembled WGS sequence"/>
</dbReference>
<evidence type="ECO:0000313" key="5">
    <source>
        <dbReference type="Proteomes" id="UP000287447"/>
    </source>
</evidence>
<dbReference type="InterPro" id="IPR011032">
    <property type="entry name" value="GroES-like_sf"/>
</dbReference>
<dbReference type="Gene3D" id="3.40.50.720">
    <property type="entry name" value="NAD(P)-binding Rossmann-like Domain"/>
    <property type="match status" value="1"/>
</dbReference>
<dbReference type="PROSITE" id="PS01162">
    <property type="entry name" value="QOR_ZETA_CRYSTAL"/>
    <property type="match status" value="1"/>
</dbReference>
<dbReference type="NCBIfam" id="NF008024">
    <property type="entry name" value="PRK10754.1"/>
    <property type="match status" value="1"/>
</dbReference>
<dbReference type="RefSeq" id="WP_127764208.1">
    <property type="nucleotide sequence ID" value="NZ_SADE01000001.1"/>
</dbReference>
<dbReference type="PANTHER" id="PTHR48106">
    <property type="entry name" value="QUINONE OXIDOREDUCTASE PIG3-RELATED"/>
    <property type="match status" value="1"/>
</dbReference>
<sequence length="323" mass="33309">MSYAIRIHQTGGPEVLKWEEVDLPAPAAGEVMIRQSAVGLNYIDIYQRDGLYPIPIPGGLGVEGAGVIEAVGAGVTGFKPGDRVAYAGAVGAYAEVRNVPAASVLALPDGVSEEDAAATLLKGMTVQFLIRRTYAVGAGDTVLFHAAAGGVGLLACQWLSALGARVIGTVSSPEKAALAKANGCDETINYREENIVERVRDLTDGAGVPVVYDSVGKDTFETSLDCLLPRGMLVSYGNTTGPVDGVNIGVLAAKGSLYVTRPVLGAYIGTRAELEATAADLFAMMEAGKVKASIGQRYALKDAAKAQADLAAGKTVGATILRP</sequence>
<dbReference type="InterPro" id="IPR020843">
    <property type="entry name" value="ER"/>
</dbReference>
<dbReference type="OrthoDB" id="9805883at2"/>